<dbReference type="EMBL" id="AJWY01010187">
    <property type="protein sequence ID" value="EKC56230.1"/>
    <property type="molecule type" value="Genomic_DNA"/>
</dbReference>
<dbReference type="AlphaFoldDB" id="K1SQU3"/>
<organism evidence="1">
    <name type="scientific">human gut metagenome</name>
    <dbReference type="NCBI Taxonomy" id="408170"/>
    <lineage>
        <taxon>unclassified sequences</taxon>
        <taxon>metagenomes</taxon>
        <taxon>organismal metagenomes</taxon>
    </lineage>
</organism>
<protein>
    <submittedName>
        <fullName evidence="1">Uncharacterized protein</fullName>
    </submittedName>
</protein>
<comment type="caution">
    <text evidence="1">The sequence shown here is derived from an EMBL/GenBank/DDBJ whole genome shotgun (WGS) entry which is preliminary data.</text>
</comment>
<evidence type="ECO:0000313" key="1">
    <source>
        <dbReference type="EMBL" id="EKC56230.1"/>
    </source>
</evidence>
<accession>K1SQU3</accession>
<sequence>MTNFIERIKSYSKRKDAADMAIRAWKSDNKKVYADFCKRMDAV</sequence>
<feature type="non-terminal residue" evidence="1">
    <location>
        <position position="43"/>
    </location>
</feature>
<name>K1SQU3_9ZZZZ</name>
<proteinExistence type="predicted"/>
<reference evidence="1" key="1">
    <citation type="journal article" date="2013" name="Environ. Microbiol.">
        <title>Microbiota from the distal guts of lean and obese adolescents exhibit partial functional redundancy besides clear differences in community structure.</title>
        <authorList>
            <person name="Ferrer M."/>
            <person name="Ruiz A."/>
            <person name="Lanza F."/>
            <person name="Haange S.B."/>
            <person name="Oberbach A."/>
            <person name="Till H."/>
            <person name="Bargiela R."/>
            <person name="Campoy C."/>
            <person name="Segura M.T."/>
            <person name="Richter M."/>
            <person name="von Bergen M."/>
            <person name="Seifert J."/>
            <person name="Suarez A."/>
        </authorList>
    </citation>
    <scope>NUCLEOTIDE SEQUENCE</scope>
</reference>
<gene>
    <name evidence="1" type="ORF">LEA_14937</name>
</gene>